<name>A0A2V1GY59_9GAMM</name>
<dbReference type="Proteomes" id="UP000244906">
    <property type="component" value="Unassembled WGS sequence"/>
</dbReference>
<evidence type="ECO:0000313" key="1">
    <source>
        <dbReference type="EMBL" id="PVZ69575.1"/>
    </source>
</evidence>
<keyword evidence="2" id="KW-1185">Reference proteome</keyword>
<dbReference type="AlphaFoldDB" id="A0A2V1GY59"/>
<protein>
    <submittedName>
        <fullName evidence="1">Uncharacterized protein</fullName>
    </submittedName>
</protein>
<gene>
    <name evidence="1" type="ORF">DC094_09670</name>
</gene>
<sequence length="131" mass="14780">MHLTLEAKKGAPPFFLGAKRDDIKQLLLPAIATTHLMEPENDFYEGEGLILGYDSNENLEYIEILKPNLVEFESLKLFSLSAERIISALKELGHEAPYNDGGYIFKSIGIALYCPMEKIESVSIFQDGYYD</sequence>
<proteinExistence type="predicted"/>
<accession>A0A2V1GY59</accession>
<dbReference type="EMBL" id="QDDL01000003">
    <property type="protein sequence ID" value="PVZ69575.1"/>
    <property type="molecule type" value="Genomic_DNA"/>
</dbReference>
<organism evidence="1 2">
    <name type="scientific">Pelagibaculum spongiae</name>
    <dbReference type="NCBI Taxonomy" id="2080658"/>
    <lineage>
        <taxon>Bacteria</taxon>
        <taxon>Pseudomonadati</taxon>
        <taxon>Pseudomonadota</taxon>
        <taxon>Gammaproteobacteria</taxon>
        <taxon>Oceanospirillales</taxon>
        <taxon>Pelagibaculum</taxon>
    </lineage>
</organism>
<comment type="caution">
    <text evidence="1">The sequence shown here is derived from an EMBL/GenBank/DDBJ whole genome shotgun (WGS) entry which is preliminary data.</text>
</comment>
<evidence type="ECO:0000313" key="2">
    <source>
        <dbReference type="Proteomes" id="UP000244906"/>
    </source>
</evidence>
<dbReference type="RefSeq" id="WP_116686910.1">
    <property type="nucleotide sequence ID" value="NZ_CAWNYD010000003.1"/>
</dbReference>
<reference evidence="1 2" key="1">
    <citation type="submission" date="2018-04" db="EMBL/GenBank/DDBJ databases">
        <title>Thalassorhabdus spongiae gen. nov., sp. nov., isolated from a marine sponge in South-West Iceland.</title>
        <authorList>
            <person name="Knobloch S."/>
            <person name="Daussin A."/>
            <person name="Johannsson R."/>
            <person name="Marteinsson V.T."/>
        </authorList>
    </citation>
    <scope>NUCLEOTIDE SEQUENCE [LARGE SCALE GENOMIC DNA]</scope>
    <source>
        <strain evidence="1 2">Hp12</strain>
    </source>
</reference>